<protein>
    <submittedName>
        <fullName evidence="7">Uncharacterized protein</fullName>
    </submittedName>
</protein>
<dbReference type="Ensembl" id="ENSCCRT00000171796.1">
    <property type="protein sequence ID" value="ENSCCRP00000177883.1"/>
    <property type="gene ID" value="ENSCCRG00000067960.1"/>
</dbReference>
<dbReference type="Pfam" id="PF04103">
    <property type="entry name" value="CD20"/>
    <property type="match status" value="1"/>
</dbReference>
<comment type="subcellular location">
    <subcellularLocation>
        <location evidence="1">Membrane</location>
        <topology evidence="1">Multi-pass membrane protein</topology>
    </subcellularLocation>
</comment>
<dbReference type="InterPro" id="IPR030417">
    <property type="entry name" value="MS4A"/>
</dbReference>
<keyword evidence="5 6" id="KW-0472">Membrane</keyword>
<evidence type="ECO:0000256" key="1">
    <source>
        <dbReference type="ARBA" id="ARBA00004141"/>
    </source>
</evidence>
<comment type="similarity">
    <text evidence="2">Belongs to the MS4A family.</text>
</comment>
<reference evidence="7" key="2">
    <citation type="submission" date="2025-09" db="UniProtKB">
        <authorList>
            <consortium name="Ensembl"/>
        </authorList>
    </citation>
    <scope>IDENTIFICATION</scope>
</reference>
<keyword evidence="4 6" id="KW-1133">Transmembrane helix</keyword>
<keyword evidence="3 6" id="KW-0812">Transmembrane</keyword>
<evidence type="ECO:0000256" key="3">
    <source>
        <dbReference type="ARBA" id="ARBA00022692"/>
    </source>
</evidence>
<proteinExistence type="inferred from homology"/>
<feature type="transmembrane region" description="Helical" evidence="6">
    <location>
        <begin position="271"/>
        <end position="296"/>
    </location>
</feature>
<dbReference type="GO" id="GO:0016020">
    <property type="term" value="C:membrane"/>
    <property type="evidence" value="ECO:0007669"/>
    <property type="project" value="UniProtKB-SubCell"/>
</dbReference>
<feature type="transmembrane region" description="Helical" evidence="6">
    <location>
        <begin position="220"/>
        <end position="239"/>
    </location>
</feature>
<evidence type="ECO:0000256" key="5">
    <source>
        <dbReference type="ARBA" id="ARBA00023136"/>
    </source>
</evidence>
<feature type="transmembrane region" description="Helical" evidence="6">
    <location>
        <begin position="48"/>
        <end position="72"/>
    </location>
</feature>
<reference evidence="7" key="1">
    <citation type="submission" date="2025-08" db="UniProtKB">
        <authorList>
            <consortium name="Ensembl"/>
        </authorList>
    </citation>
    <scope>IDENTIFICATION</scope>
</reference>
<feature type="transmembrane region" description="Helical" evidence="6">
    <location>
        <begin position="152"/>
        <end position="172"/>
    </location>
</feature>
<name>A0A9J8D7X8_CYPCA</name>
<dbReference type="AlphaFoldDB" id="A0A9J8D7X8"/>
<accession>A0A9J8D7X8</accession>
<dbReference type="GeneTree" id="ENSGT00940000163727"/>
<sequence>MNVISAITAALTILLMGIELRLISEPFHRCSYEYSSEYTCLKFKKLDLGILGILLVFSILQFIISIFISGFACKATSNLDSTVVNVALNQGNSKTVPGMESSNVISTEKATVIIQVNPQVAQDTVICGDGQQARGTHHNMTLTEFFKAQPKALGTVQIMVGVMVFLCGIVRTTNIYNYPYPAISVISGITYWGSLIYISAGSLSVDANNRLHLCGVKASLVMNVISAITAGLAILLMSIELRLISDPNQRCSYSYDHTDSNICLNFKRYDLAITGILLVFSILQFIISIFISAFACKATSNTDTTILSVALI</sequence>
<dbReference type="InterPro" id="IPR007237">
    <property type="entry name" value="CD20-like"/>
</dbReference>
<dbReference type="PANTHER" id="PTHR23320">
    <property type="entry name" value="MEMBRANE-SPANNING 4-DOMAINS SUBFAMILY A MS4A -RELATED"/>
    <property type="match status" value="1"/>
</dbReference>
<keyword evidence="8" id="KW-1185">Reference proteome</keyword>
<dbReference type="PANTHER" id="PTHR23320:SF128">
    <property type="entry name" value="MEMBRANE-SPANNING 4-DOMAINS SUBFAMILY A MEMBER 4A"/>
    <property type="match status" value="1"/>
</dbReference>
<dbReference type="Proteomes" id="UP001108240">
    <property type="component" value="Unplaced"/>
</dbReference>
<feature type="transmembrane region" description="Helical" evidence="6">
    <location>
        <begin position="178"/>
        <end position="200"/>
    </location>
</feature>
<evidence type="ECO:0000256" key="6">
    <source>
        <dbReference type="SAM" id="Phobius"/>
    </source>
</evidence>
<evidence type="ECO:0000313" key="7">
    <source>
        <dbReference type="Ensembl" id="ENSCCRP00000177883.1"/>
    </source>
</evidence>
<evidence type="ECO:0000256" key="4">
    <source>
        <dbReference type="ARBA" id="ARBA00022989"/>
    </source>
</evidence>
<evidence type="ECO:0000256" key="2">
    <source>
        <dbReference type="ARBA" id="ARBA00009565"/>
    </source>
</evidence>
<evidence type="ECO:0000313" key="8">
    <source>
        <dbReference type="Proteomes" id="UP001108240"/>
    </source>
</evidence>
<organism evidence="7 8">
    <name type="scientific">Cyprinus carpio carpio</name>
    <dbReference type="NCBI Taxonomy" id="630221"/>
    <lineage>
        <taxon>Eukaryota</taxon>
        <taxon>Metazoa</taxon>
        <taxon>Chordata</taxon>
        <taxon>Craniata</taxon>
        <taxon>Vertebrata</taxon>
        <taxon>Euteleostomi</taxon>
        <taxon>Actinopterygii</taxon>
        <taxon>Neopterygii</taxon>
        <taxon>Teleostei</taxon>
        <taxon>Ostariophysi</taxon>
        <taxon>Cypriniformes</taxon>
        <taxon>Cyprinidae</taxon>
        <taxon>Cyprininae</taxon>
        <taxon>Cyprinus</taxon>
    </lineage>
</organism>